<proteinExistence type="predicted"/>
<dbReference type="Proteomes" id="UP001597046">
    <property type="component" value="Unassembled WGS sequence"/>
</dbReference>
<organism evidence="1 2">
    <name type="scientific">Terrabacter terrigena</name>
    <dbReference type="NCBI Taxonomy" id="574718"/>
    <lineage>
        <taxon>Bacteria</taxon>
        <taxon>Bacillati</taxon>
        <taxon>Actinomycetota</taxon>
        <taxon>Actinomycetes</taxon>
        <taxon>Micrococcales</taxon>
        <taxon>Intrasporangiaceae</taxon>
        <taxon>Terrabacter</taxon>
    </lineage>
</organism>
<comment type="caution">
    <text evidence="1">The sequence shown here is derived from an EMBL/GenBank/DDBJ whole genome shotgun (WGS) entry which is preliminary data.</text>
</comment>
<gene>
    <name evidence="1" type="ORF">ACFQ2V_06945</name>
</gene>
<dbReference type="EMBL" id="JBHTKH010000003">
    <property type="protein sequence ID" value="MFD1054035.1"/>
    <property type="molecule type" value="Genomic_DNA"/>
</dbReference>
<name>A0ABW3MX59_9MICO</name>
<dbReference type="RefSeq" id="WP_386051929.1">
    <property type="nucleotide sequence ID" value="NZ_JBHTKH010000003.1"/>
</dbReference>
<evidence type="ECO:0000313" key="2">
    <source>
        <dbReference type="Proteomes" id="UP001597046"/>
    </source>
</evidence>
<accession>A0ABW3MX59</accession>
<evidence type="ECO:0000313" key="1">
    <source>
        <dbReference type="EMBL" id="MFD1054035.1"/>
    </source>
</evidence>
<keyword evidence="2" id="KW-1185">Reference proteome</keyword>
<sequence length="59" mass="6597">MRFVIDIDLDALTGNPEQEVGRILRFWAGALKQMELAPGTEHELSDSDYKVVGHLVVTD</sequence>
<protein>
    <submittedName>
        <fullName evidence="1">Uncharacterized protein</fullName>
    </submittedName>
</protein>
<reference evidence="2" key="1">
    <citation type="journal article" date="2019" name="Int. J. Syst. Evol. Microbiol.">
        <title>The Global Catalogue of Microorganisms (GCM) 10K type strain sequencing project: providing services to taxonomists for standard genome sequencing and annotation.</title>
        <authorList>
            <consortium name="The Broad Institute Genomics Platform"/>
            <consortium name="The Broad Institute Genome Sequencing Center for Infectious Disease"/>
            <person name="Wu L."/>
            <person name="Ma J."/>
        </authorList>
    </citation>
    <scope>NUCLEOTIDE SEQUENCE [LARGE SCALE GENOMIC DNA]</scope>
    <source>
        <strain evidence="2">CCUG 57508</strain>
    </source>
</reference>